<proteinExistence type="predicted"/>
<dbReference type="STRING" id="1518501.CQ10_35380"/>
<keyword evidence="3" id="KW-1185">Reference proteome</keyword>
<reference evidence="2 3" key="1">
    <citation type="submission" date="2014-03" db="EMBL/GenBank/DDBJ databases">
        <title>Bradyrhizobium valentinum sp. nov., isolated from effective nodules of Lupinus mariae-josephae, a lupine endemic of basic-lime soils in Eastern Spain.</title>
        <authorList>
            <person name="Duran D."/>
            <person name="Rey L."/>
            <person name="Navarro A."/>
            <person name="Busquets A."/>
            <person name="Imperial J."/>
            <person name="Ruiz-Argueso T."/>
        </authorList>
    </citation>
    <scope>NUCLEOTIDE SEQUENCE [LARGE SCALE GENOMIC DNA]</scope>
    <source>
        <strain evidence="2 3">LmjM3</strain>
    </source>
</reference>
<evidence type="ECO:0000313" key="3">
    <source>
        <dbReference type="Proteomes" id="UP000051913"/>
    </source>
</evidence>
<dbReference type="AlphaFoldDB" id="A0A0R3LY20"/>
<accession>A0A0R3LY20</accession>
<name>A0A0R3LY20_9BRAD</name>
<sequence length="186" mass="19633">MRAVGRVAIVAASLGSVLAALLAWSGLPQNAAATATAPVWTEIAWPFPSDPFGKGKAFRCKAADCGAEVNLYLRAKIGFCNCTTGVADDDDVDRMGDIVLVGDVLPLGTSRPVRIASMEGRSRAYTLNARNPLGKTAISVVFRERCDMIAATAVLGHDRPAAIEPSVIEFLNGSTVMRWAEVTLGL</sequence>
<dbReference type="Proteomes" id="UP000051913">
    <property type="component" value="Unassembled WGS sequence"/>
</dbReference>
<feature type="signal peptide" evidence="1">
    <location>
        <begin position="1"/>
        <end position="31"/>
    </location>
</feature>
<comment type="caution">
    <text evidence="2">The sequence shown here is derived from an EMBL/GenBank/DDBJ whole genome shotgun (WGS) entry which is preliminary data.</text>
</comment>
<dbReference type="RefSeq" id="WP_057848805.1">
    <property type="nucleotide sequence ID" value="NZ_LLXX01000024.1"/>
</dbReference>
<keyword evidence="1" id="KW-0732">Signal</keyword>
<gene>
    <name evidence="2" type="ORF">CP49_16745</name>
</gene>
<protein>
    <submittedName>
        <fullName evidence="2">Uncharacterized protein</fullName>
    </submittedName>
</protein>
<feature type="chain" id="PRO_5009797180" evidence="1">
    <location>
        <begin position="32"/>
        <end position="186"/>
    </location>
</feature>
<evidence type="ECO:0000256" key="1">
    <source>
        <dbReference type="SAM" id="SignalP"/>
    </source>
</evidence>
<evidence type="ECO:0000313" key="2">
    <source>
        <dbReference type="EMBL" id="KRR12872.1"/>
    </source>
</evidence>
<dbReference type="OrthoDB" id="7375391at2"/>
<dbReference type="EMBL" id="LLXX01000024">
    <property type="protein sequence ID" value="KRR12872.1"/>
    <property type="molecule type" value="Genomic_DNA"/>
</dbReference>
<organism evidence="2 3">
    <name type="scientific">Bradyrhizobium valentinum</name>
    <dbReference type="NCBI Taxonomy" id="1518501"/>
    <lineage>
        <taxon>Bacteria</taxon>
        <taxon>Pseudomonadati</taxon>
        <taxon>Pseudomonadota</taxon>
        <taxon>Alphaproteobacteria</taxon>
        <taxon>Hyphomicrobiales</taxon>
        <taxon>Nitrobacteraceae</taxon>
        <taxon>Bradyrhizobium</taxon>
    </lineage>
</organism>